<reference evidence="1" key="1">
    <citation type="journal article" date="2019" name="bioRxiv">
        <title>The Genome of the Zebra Mussel, Dreissena polymorpha: A Resource for Invasive Species Research.</title>
        <authorList>
            <person name="McCartney M.A."/>
            <person name="Auch B."/>
            <person name="Kono T."/>
            <person name="Mallez S."/>
            <person name="Zhang Y."/>
            <person name="Obille A."/>
            <person name="Becker A."/>
            <person name="Abrahante J.E."/>
            <person name="Garbe J."/>
            <person name="Badalamenti J.P."/>
            <person name="Herman A."/>
            <person name="Mangelson H."/>
            <person name="Liachko I."/>
            <person name="Sullivan S."/>
            <person name="Sone E.D."/>
            <person name="Koren S."/>
            <person name="Silverstein K.A.T."/>
            <person name="Beckman K.B."/>
            <person name="Gohl D.M."/>
        </authorList>
    </citation>
    <scope>NUCLEOTIDE SEQUENCE</scope>
    <source>
        <strain evidence="1">Duluth1</strain>
        <tissue evidence="1">Whole animal</tissue>
    </source>
</reference>
<organism evidence="1 2">
    <name type="scientific">Dreissena polymorpha</name>
    <name type="common">Zebra mussel</name>
    <name type="synonym">Mytilus polymorpha</name>
    <dbReference type="NCBI Taxonomy" id="45954"/>
    <lineage>
        <taxon>Eukaryota</taxon>
        <taxon>Metazoa</taxon>
        <taxon>Spiralia</taxon>
        <taxon>Lophotrochozoa</taxon>
        <taxon>Mollusca</taxon>
        <taxon>Bivalvia</taxon>
        <taxon>Autobranchia</taxon>
        <taxon>Heteroconchia</taxon>
        <taxon>Euheterodonta</taxon>
        <taxon>Imparidentia</taxon>
        <taxon>Neoheterodontei</taxon>
        <taxon>Myida</taxon>
        <taxon>Dreissenoidea</taxon>
        <taxon>Dreissenidae</taxon>
        <taxon>Dreissena</taxon>
    </lineage>
</organism>
<reference evidence="1" key="2">
    <citation type="submission" date="2020-11" db="EMBL/GenBank/DDBJ databases">
        <authorList>
            <person name="McCartney M.A."/>
            <person name="Auch B."/>
            <person name="Kono T."/>
            <person name="Mallez S."/>
            <person name="Becker A."/>
            <person name="Gohl D.M."/>
            <person name="Silverstein K.A.T."/>
            <person name="Koren S."/>
            <person name="Bechman K.B."/>
            <person name="Herman A."/>
            <person name="Abrahante J.E."/>
            <person name="Garbe J."/>
        </authorList>
    </citation>
    <scope>NUCLEOTIDE SEQUENCE</scope>
    <source>
        <strain evidence="1">Duluth1</strain>
        <tissue evidence="1">Whole animal</tissue>
    </source>
</reference>
<dbReference type="Proteomes" id="UP000828390">
    <property type="component" value="Unassembled WGS sequence"/>
</dbReference>
<accession>A0A9D4IP82</accession>
<evidence type="ECO:0000313" key="1">
    <source>
        <dbReference type="EMBL" id="KAH3781625.1"/>
    </source>
</evidence>
<evidence type="ECO:0000313" key="2">
    <source>
        <dbReference type="Proteomes" id="UP000828390"/>
    </source>
</evidence>
<comment type="caution">
    <text evidence="1">The sequence shown here is derived from an EMBL/GenBank/DDBJ whole genome shotgun (WGS) entry which is preliminary data.</text>
</comment>
<feature type="non-terminal residue" evidence="1">
    <location>
        <position position="53"/>
    </location>
</feature>
<sequence>MSEATEDAKSDVKSVAEILNSKGNDELKFGLLIGLIKVNQVSDKDVVNTVLHL</sequence>
<proteinExistence type="predicted"/>
<dbReference type="EMBL" id="JAIWYP010000008">
    <property type="protein sequence ID" value="KAH3781625.1"/>
    <property type="molecule type" value="Genomic_DNA"/>
</dbReference>
<keyword evidence="2" id="KW-1185">Reference proteome</keyword>
<protein>
    <submittedName>
        <fullName evidence="1">Uncharacterized protein</fullName>
    </submittedName>
</protein>
<gene>
    <name evidence="1" type="ORF">DPMN_159525</name>
</gene>
<name>A0A9D4IP82_DREPO</name>
<dbReference type="AlphaFoldDB" id="A0A9D4IP82"/>